<reference evidence="4" key="1">
    <citation type="submission" date="2020-08" db="EMBL/GenBank/DDBJ databases">
        <title>Genome public.</title>
        <authorList>
            <person name="Liu C."/>
            <person name="Sun Q."/>
        </authorList>
    </citation>
    <scope>NUCLEOTIDE SEQUENCE</scope>
    <source>
        <strain evidence="4">NSJ-33</strain>
    </source>
</reference>
<proteinExistence type="inferred from homology"/>
<protein>
    <submittedName>
        <fullName evidence="4">LCP family protein</fullName>
    </submittedName>
</protein>
<dbReference type="InterPro" id="IPR004474">
    <property type="entry name" value="LytR_CpsA_psr"/>
</dbReference>
<sequence length="293" mass="32875">MKKEKSSASVFAISFVISLAALLIVIMLVLSATMLSPDRLSAASEQQSGPSDLSLAYYRPTKEESFSLLLIHCRERNEPPYGYTLLHFDPVDTVITLVKIPSETEVTIGTRTDTLNGQYDYAGSDNAKMGVGSILLSEVDRYARIDQNGRLNLIDTLGGIEKTLSSAYREGNVSLPVGNNLLNGKTVSQILEQLPNQIFSSEEEFLKQLLEQRLTPELADKGDYLFTAFLNNTDTDVTQFGYAERKKAMRYFLNSQERRVELWELTGSWSDDRSVFYPDASSIREINQIIDEQ</sequence>
<comment type="caution">
    <text evidence="4">The sequence shown here is derived from an EMBL/GenBank/DDBJ whole genome shotgun (WGS) entry which is preliminary data.</text>
</comment>
<dbReference type="PANTHER" id="PTHR33392">
    <property type="entry name" value="POLYISOPRENYL-TEICHOIC ACID--PEPTIDOGLYCAN TEICHOIC ACID TRANSFERASE TAGU"/>
    <property type="match status" value="1"/>
</dbReference>
<dbReference type="EMBL" id="JACRSV010000004">
    <property type="protein sequence ID" value="MBC8560648.1"/>
    <property type="molecule type" value="Genomic_DNA"/>
</dbReference>
<dbReference type="AlphaFoldDB" id="A0A926E6L8"/>
<keyword evidence="2" id="KW-0472">Membrane</keyword>
<gene>
    <name evidence="4" type="ORF">H8710_11295</name>
</gene>
<evidence type="ECO:0000256" key="1">
    <source>
        <dbReference type="ARBA" id="ARBA00006068"/>
    </source>
</evidence>
<keyword evidence="2" id="KW-0812">Transmembrane</keyword>
<dbReference type="InterPro" id="IPR050922">
    <property type="entry name" value="LytR/CpsA/Psr_CW_biosynth"/>
</dbReference>
<dbReference type="PANTHER" id="PTHR33392:SF6">
    <property type="entry name" value="POLYISOPRENYL-TEICHOIC ACID--PEPTIDOGLYCAN TEICHOIC ACID TRANSFERASE TAGU"/>
    <property type="match status" value="1"/>
</dbReference>
<dbReference type="Proteomes" id="UP000610760">
    <property type="component" value="Unassembled WGS sequence"/>
</dbReference>
<evidence type="ECO:0000256" key="2">
    <source>
        <dbReference type="SAM" id="Phobius"/>
    </source>
</evidence>
<evidence type="ECO:0000313" key="4">
    <source>
        <dbReference type="EMBL" id="MBC8560648.1"/>
    </source>
</evidence>
<comment type="similarity">
    <text evidence="1">Belongs to the LytR/CpsA/Psr (LCP) family.</text>
</comment>
<feature type="domain" description="Cell envelope-related transcriptional attenuator" evidence="3">
    <location>
        <begin position="85"/>
        <end position="187"/>
    </location>
</feature>
<dbReference type="Pfam" id="PF03816">
    <property type="entry name" value="LytR_cpsA_psr"/>
    <property type="match status" value="1"/>
</dbReference>
<evidence type="ECO:0000259" key="3">
    <source>
        <dbReference type="Pfam" id="PF03816"/>
    </source>
</evidence>
<name>A0A926E6L8_9FIRM</name>
<keyword evidence="2" id="KW-1133">Transmembrane helix</keyword>
<keyword evidence="5" id="KW-1185">Reference proteome</keyword>
<feature type="transmembrane region" description="Helical" evidence="2">
    <location>
        <begin position="12"/>
        <end position="35"/>
    </location>
</feature>
<dbReference type="RefSeq" id="WP_249295786.1">
    <property type="nucleotide sequence ID" value="NZ_JACRSV010000004.1"/>
</dbReference>
<accession>A0A926E6L8</accession>
<evidence type="ECO:0000313" key="5">
    <source>
        <dbReference type="Proteomes" id="UP000610760"/>
    </source>
</evidence>
<organism evidence="4 5">
    <name type="scientific">Fumia xinanensis</name>
    <dbReference type="NCBI Taxonomy" id="2763659"/>
    <lineage>
        <taxon>Bacteria</taxon>
        <taxon>Bacillati</taxon>
        <taxon>Bacillota</taxon>
        <taxon>Clostridia</taxon>
        <taxon>Eubacteriales</taxon>
        <taxon>Oscillospiraceae</taxon>
        <taxon>Fumia</taxon>
    </lineage>
</organism>
<dbReference type="Gene3D" id="3.40.630.190">
    <property type="entry name" value="LCP protein"/>
    <property type="match status" value="1"/>
</dbReference>